<comment type="caution">
    <text evidence="4">The sequence shown here is derived from an EMBL/GenBank/DDBJ whole genome shotgun (WGS) entry which is preliminary data.</text>
</comment>
<dbReference type="RefSeq" id="WP_265674325.1">
    <property type="nucleotide sequence ID" value="NZ_JAKRRY010000007.1"/>
</dbReference>
<feature type="compositionally biased region" description="Acidic residues" evidence="3">
    <location>
        <begin position="108"/>
        <end position="134"/>
    </location>
</feature>
<keyword evidence="5" id="KW-1185">Reference proteome</keyword>
<evidence type="ECO:0000256" key="1">
    <source>
        <dbReference type="ARBA" id="ARBA00093464"/>
    </source>
</evidence>
<dbReference type="EMBL" id="JAKRRY010000007">
    <property type="protein sequence ID" value="MCW8345921.1"/>
    <property type="molecule type" value="Genomic_DNA"/>
</dbReference>
<evidence type="ECO:0000256" key="2">
    <source>
        <dbReference type="ARBA" id="ARBA00093628"/>
    </source>
</evidence>
<evidence type="ECO:0000313" key="4">
    <source>
        <dbReference type="EMBL" id="MCW8345921.1"/>
    </source>
</evidence>
<name>A0A9X3HW16_9VIBR</name>
<dbReference type="InterPro" id="IPR007335">
    <property type="entry name" value="DUF413"/>
</dbReference>
<organism evidence="4 5">
    <name type="scientific">Vibrio qingdaonensis</name>
    <dbReference type="NCBI Taxonomy" id="2829491"/>
    <lineage>
        <taxon>Bacteria</taxon>
        <taxon>Pseudomonadati</taxon>
        <taxon>Pseudomonadota</taxon>
        <taxon>Gammaproteobacteria</taxon>
        <taxon>Vibrionales</taxon>
        <taxon>Vibrionaceae</taxon>
        <taxon>Vibrio</taxon>
    </lineage>
</organism>
<dbReference type="NCBIfam" id="NF008252">
    <property type="entry name" value="PRK11027.1-2"/>
    <property type="match status" value="1"/>
</dbReference>
<reference evidence="4" key="1">
    <citation type="submission" date="2022-02" db="EMBL/GenBank/DDBJ databases">
        <title>Vibrio sp. nov, a new bacterium isolated from seawater.</title>
        <authorList>
            <person name="Yuan Y."/>
        </authorList>
    </citation>
    <scope>NUCLEOTIDE SEQUENCE</scope>
    <source>
        <strain evidence="4">ZSDZ65</strain>
    </source>
</reference>
<dbReference type="Proteomes" id="UP001155587">
    <property type="component" value="Unassembled WGS sequence"/>
</dbReference>
<evidence type="ECO:0000313" key="5">
    <source>
        <dbReference type="Proteomes" id="UP001155587"/>
    </source>
</evidence>
<dbReference type="Pfam" id="PF04219">
    <property type="entry name" value="DUF413"/>
    <property type="match status" value="1"/>
</dbReference>
<accession>A0A9X3HW16</accession>
<dbReference type="AlphaFoldDB" id="A0A9X3HW16"/>
<protein>
    <recommendedName>
        <fullName evidence="2">Macrodomain Ori protein</fullName>
    </recommendedName>
</protein>
<proteinExistence type="inferred from homology"/>
<gene>
    <name evidence="4" type="ORF">MD535_07860</name>
</gene>
<evidence type="ECO:0000256" key="3">
    <source>
        <dbReference type="SAM" id="MobiDB-lite"/>
    </source>
</evidence>
<feature type="region of interest" description="Disordered" evidence="3">
    <location>
        <begin position="97"/>
        <end position="134"/>
    </location>
</feature>
<sequence length="134" mass="15670">MSDVDFRLGNKPFYDNNKFRRGFAKSGDFTLAEEEILIRYGATMNQLEQGEIAPESVVEQHFLLVMQDERQAETKLEKAWVKYIHLARDRRRFHTLNAKKPVEAEANRDDDDDYQQDDVLDDSLVTEDSDIADR</sequence>
<comment type="similarity">
    <text evidence="1">Belongs to the MaoP family.</text>
</comment>